<organism evidence="3 4">
    <name type="scientific">Chara braunii</name>
    <name type="common">Braun's stonewort</name>
    <dbReference type="NCBI Taxonomy" id="69332"/>
    <lineage>
        <taxon>Eukaryota</taxon>
        <taxon>Viridiplantae</taxon>
        <taxon>Streptophyta</taxon>
        <taxon>Charophyceae</taxon>
        <taxon>Charales</taxon>
        <taxon>Characeae</taxon>
        <taxon>Chara</taxon>
    </lineage>
</organism>
<proteinExistence type="predicted"/>
<keyword evidence="4" id="KW-1185">Reference proteome</keyword>
<feature type="region of interest" description="Disordered" evidence="2">
    <location>
        <begin position="718"/>
        <end position="741"/>
    </location>
</feature>
<feature type="region of interest" description="Disordered" evidence="2">
    <location>
        <begin position="776"/>
        <end position="822"/>
    </location>
</feature>
<dbReference type="STRING" id="69332.A0A388JX50"/>
<feature type="region of interest" description="Disordered" evidence="2">
    <location>
        <begin position="200"/>
        <end position="529"/>
    </location>
</feature>
<dbReference type="PANTHER" id="PTHR45990:SF1">
    <property type="entry name" value="DNA REPAIR PROTEIN REV1"/>
    <property type="match status" value="1"/>
</dbReference>
<dbReference type="GO" id="GO:0003887">
    <property type="term" value="F:DNA-directed DNA polymerase activity"/>
    <property type="evidence" value="ECO:0007669"/>
    <property type="project" value="TreeGrafter"/>
</dbReference>
<dbReference type="GO" id="GO:0005634">
    <property type="term" value="C:nucleus"/>
    <property type="evidence" value="ECO:0007669"/>
    <property type="project" value="TreeGrafter"/>
</dbReference>
<dbReference type="Gramene" id="GBG62312">
    <property type="protein sequence ID" value="GBG62312"/>
    <property type="gene ID" value="CBR_g29920"/>
</dbReference>
<dbReference type="Pfam" id="PF14377">
    <property type="entry name" value="UBM"/>
    <property type="match status" value="2"/>
</dbReference>
<dbReference type="GO" id="GO:0017125">
    <property type="term" value="F:deoxycytidyl transferase activity"/>
    <property type="evidence" value="ECO:0007669"/>
    <property type="project" value="TreeGrafter"/>
</dbReference>
<feature type="region of interest" description="Disordered" evidence="2">
    <location>
        <begin position="582"/>
        <end position="665"/>
    </location>
</feature>
<evidence type="ECO:0000313" key="4">
    <source>
        <dbReference type="Proteomes" id="UP000265515"/>
    </source>
</evidence>
<reference evidence="3 4" key="1">
    <citation type="journal article" date="2018" name="Cell">
        <title>The Chara Genome: Secondary Complexity and Implications for Plant Terrestrialization.</title>
        <authorList>
            <person name="Nishiyama T."/>
            <person name="Sakayama H."/>
            <person name="Vries J.D."/>
            <person name="Buschmann H."/>
            <person name="Saint-Marcoux D."/>
            <person name="Ullrich K.K."/>
            <person name="Haas F.B."/>
            <person name="Vanderstraeten L."/>
            <person name="Becker D."/>
            <person name="Lang D."/>
            <person name="Vosolsobe S."/>
            <person name="Rombauts S."/>
            <person name="Wilhelmsson P.K.I."/>
            <person name="Janitza P."/>
            <person name="Kern R."/>
            <person name="Heyl A."/>
            <person name="Rumpler F."/>
            <person name="Villalobos L.I.A.C."/>
            <person name="Clay J.M."/>
            <person name="Skokan R."/>
            <person name="Toyoda A."/>
            <person name="Suzuki Y."/>
            <person name="Kagoshima H."/>
            <person name="Schijlen E."/>
            <person name="Tajeshwar N."/>
            <person name="Catarino B."/>
            <person name="Hetherington A.J."/>
            <person name="Saltykova A."/>
            <person name="Bonnot C."/>
            <person name="Breuninger H."/>
            <person name="Symeonidi A."/>
            <person name="Radhakrishnan G.V."/>
            <person name="Van Nieuwerburgh F."/>
            <person name="Deforce D."/>
            <person name="Chang C."/>
            <person name="Karol K.G."/>
            <person name="Hedrich R."/>
            <person name="Ulvskov P."/>
            <person name="Glockner G."/>
            <person name="Delwiche C.F."/>
            <person name="Petrasek J."/>
            <person name="Van de Peer Y."/>
            <person name="Friml J."/>
            <person name="Beilby M."/>
            <person name="Dolan L."/>
            <person name="Kohara Y."/>
            <person name="Sugano S."/>
            <person name="Fujiyama A."/>
            <person name="Delaux P.-M."/>
            <person name="Quint M."/>
            <person name="TheiBen G."/>
            <person name="Hagemann M."/>
            <person name="Harholt J."/>
            <person name="Dunand C."/>
            <person name="Zachgo S."/>
            <person name="Langdale J."/>
            <person name="Maumus F."/>
            <person name="Straeten D.V.D."/>
            <person name="Gould S.B."/>
            <person name="Rensing S.A."/>
        </authorList>
    </citation>
    <scope>NUCLEOTIDE SEQUENCE [LARGE SCALE GENOMIC DNA]</scope>
    <source>
        <strain evidence="3 4">S276</strain>
    </source>
</reference>
<dbReference type="AlphaFoldDB" id="A0A388JX50"/>
<evidence type="ECO:0000256" key="1">
    <source>
        <dbReference type="ARBA" id="ARBA00022679"/>
    </source>
</evidence>
<feature type="compositionally biased region" description="Polar residues" evidence="2">
    <location>
        <begin position="651"/>
        <end position="665"/>
    </location>
</feature>
<evidence type="ECO:0000256" key="2">
    <source>
        <dbReference type="SAM" id="MobiDB-lite"/>
    </source>
</evidence>
<sequence length="1035" mass="112868">MPDFLPPHVGTMTIVLEVKADDPPVFPPMWEFQLQDRVQEITVSTKTSPICFRCRERGHVGSDPPCPKYPKNQKEKKLLPNKLVEVEGAPRTWYIVDPMYDGWVFDENLEEPEWVWHFTDKEPTTKKPDIFPLADSGWQKKATGKETDNPAKIRAVPINDSRVILEEKTRENLIWDLDLLDQTVLDALPLVLRRELEHAYEERERGGSSSGRGRALPAGGNRRGGPHAVGRPIVGEYTHPRRGRPPAAGPGGRTRRLPPRFSSASVAEQARALVRSMRGTGAASSERIDGRVPVQTRASVSLQDQESGGSTLPTRRSEQPGSGGGTVARDPLGMMNRAPTRQMVESRSDGKDQPPVPLPENSNPNSSKDNPIGQSIATPRQDEIQQNAMSDGGTAGKAAHVHEDSGSDGLVVTRSNSNTDNRQVGVGGGMNLGMNLRSEEKRPQLKVQGGREGGTTNMLPEAASSDSSDLHRHLRKPLIGKDQQEGVNSVGPDGSGGGASSDRQADASSNYQAEQRHKAGEGTGGVLASGYRMDQRPAFSPLSMSQVDKHVLAELPTPIRMEVVHGIAPHRDWTNAANRSMLPKAASSDPSDLHGCLRQPVSGSDRQDGVNTAGHDNTARGSSSDHQVDTASTDYQAERSHKTGEVAADVSTPNRQMDQRPSFSPLSMSQVDKHVLAELPTPIRMEVVHGIVPHRDRRNATNHHGRERVLPSDSRIEKTNVTPNSRHARVEDSSSGMDRRSAFSPLSMSQVDQSVLAELPTPVRTDVMRNLSLHRVGRREGSPQAEGRIRNPPSPPSVPCHTGGRDNPLRGVEGKPGSEGISERGETIAEALEHVDLWEGTTTPKWMQLCRSGLRSLQLMMTAVETGFPHHPWRNGLQLAREIQGSNPHESGISLSKLLKQLVLAPPSVPVVPELDSNDEDGERRTQLPVDSGRSRTECKDYHPDRTAAGGQEAAAVAAAAGDMSADAIGVYTRLIIDFVQAIVKEDLEEIQSVMQFLHRLGTKWEFWRKVELQATPVVQAVVSEEYGGALALPM</sequence>
<dbReference type="GO" id="GO:0070987">
    <property type="term" value="P:error-free translesion synthesis"/>
    <property type="evidence" value="ECO:0007669"/>
    <property type="project" value="TreeGrafter"/>
</dbReference>
<feature type="compositionally biased region" description="Low complexity" evidence="2">
    <location>
        <begin position="500"/>
        <end position="509"/>
    </location>
</feature>
<feature type="region of interest" description="Disordered" evidence="2">
    <location>
        <begin position="911"/>
        <end position="939"/>
    </location>
</feature>
<gene>
    <name evidence="3" type="ORF">CBR_g29920</name>
</gene>
<evidence type="ECO:0000313" key="3">
    <source>
        <dbReference type="EMBL" id="GBG62312.1"/>
    </source>
</evidence>
<feature type="compositionally biased region" description="Polar residues" evidence="2">
    <location>
        <begin position="360"/>
        <end position="389"/>
    </location>
</feature>
<dbReference type="Proteomes" id="UP000265515">
    <property type="component" value="Unassembled WGS sequence"/>
</dbReference>
<dbReference type="EMBL" id="BFEA01000027">
    <property type="protein sequence ID" value="GBG62312.1"/>
    <property type="molecule type" value="Genomic_DNA"/>
</dbReference>
<feature type="compositionally biased region" description="Basic and acidic residues" evidence="2">
    <location>
        <begin position="728"/>
        <end position="741"/>
    </location>
</feature>
<feature type="compositionally biased region" description="Polar residues" evidence="2">
    <location>
        <begin position="619"/>
        <end position="635"/>
    </location>
</feature>
<feature type="compositionally biased region" description="Polar residues" evidence="2">
    <location>
        <begin position="413"/>
        <end position="422"/>
    </location>
</feature>
<name>A0A388JX50_CHABU</name>
<protein>
    <submittedName>
        <fullName evidence="3">Uncharacterized protein</fullName>
    </submittedName>
</protein>
<comment type="caution">
    <text evidence="3">The sequence shown here is derived from an EMBL/GenBank/DDBJ whole genome shotgun (WGS) entry which is preliminary data.</text>
</comment>
<feature type="compositionally biased region" description="Polar residues" evidence="2">
    <location>
        <begin position="296"/>
        <end position="314"/>
    </location>
</feature>
<accession>A0A388JX50</accession>
<keyword evidence="1" id="KW-0808">Transferase</keyword>
<dbReference type="PANTHER" id="PTHR45990">
    <property type="entry name" value="DNA REPAIR PROTEIN REV1"/>
    <property type="match status" value="1"/>
</dbReference>
<dbReference type="InterPro" id="IPR025527">
    <property type="entry name" value="HUWE1/Rev1_UBM"/>
</dbReference>
<dbReference type="GO" id="GO:0042276">
    <property type="term" value="P:error-prone translesion synthesis"/>
    <property type="evidence" value="ECO:0007669"/>
    <property type="project" value="TreeGrafter"/>
</dbReference>